<dbReference type="GO" id="GO:0005975">
    <property type="term" value="P:carbohydrate metabolic process"/>
    <property type="evidence" value="ECO:0007669"/>
    <property type="project" value="InterPro"/>
</dbReference>
<evidence type="ECO:0000256" key="6">
    <source>
        <dbReference type="ARBA" id="ARBA00023295"/>
    </source>
</evidence>
<reference evidence="11" key="1">
    <citation type="submission" date="2023-07" db="EMBL/GenBank/DDBJ databases">
        <title>A chromosome-level genome assembly of Lolium multiflorum.</title>
        <authorList>
            <person name="Chen Y."/>
            <person name="Copetti D."/>
            <person name="Kolliker R."/>
            <person name="Studer B."/>
        </authorList>
    </citation>
    <scope>NUCLEOTIDE SEQUENCE</scope>
    <source>
        <strain evidence="11">02402/16</strain>
        <tissue evidence="11">Leaf</tissue>
    </source>
</reference>
<comment type="caution">
    <text evidence="11">The sequence shown here is derived from an EMBL/GenBank/DDBJ whole genome shotgun (WGS) entry which is preliminary data.</text>
</comment>
<evidence type="ECO:0000256" key="4">
    <source>
        <dbReference type="ARBA" id="ARBA00022525"/>
    </source>
</evidence>
<dbReference type="Pfam" id="PF00295">
    <property type="entry name" value="Glyco_hydro_28"/>
    <property type="match status" value="1"/>
</dbReference>
<keyword evidence="10" id="KW-1133">Transmembrane helix</keyword>
<dbReference type="InterPro" id="IPR011050">
    <property type="entry name" value="Pectin_lyase_fold/virulence"/>
</dbReference>
<protein>
    <recommendedName>
        <fullName evidence="13">Polygalacturonase</fullName>
    </recommendedName>
</protein>
<evidence type="ECO:0000313" key="11">
    <source>
        <dbReference type="EMBL" id="KAK1664184.1"/>
    </source>
</evidence>
<dbReference type="PROSITE" id="PS00502">
    <property type="entry name" value="POLYGALACTURONASE"/>
    <property type="match status" value="1"/>
</dbReference>
<keyword evidence="5 9" id="KW-0378">Hydrolase</keyword>
<keyword evidence="4" id="KW-0964">Secreted</keyword>
<evidence type="ECO:0000256" key="9">
    <source>
        <dbReference type="RuleBase" id="RU361169"/>
    </source>
</evidence>
<dbReference type="InterPro" id="IPR012334">
    <property type="entry name" value="Pectin_lyas_fold"/>
</dbReference>
<evidence type="ECO:0000256" key="10">
    <source>
        <dbReference type="SAM" id="Phobius"/>
    </source>
</evidence>
<feature type="transmembrane region" description="Helical" evidence="10">
    <location>
        <begin position="379"/>
        <end position="402"/>
    </location>
</feature>
<dbReference type="GO" id="GO:0071555">
    <property type="term" value="P:cell wall organization"/>
    <property type="evidence" value="ECO:0007669"/>
    <property type="project" value="UniProtKB-KW"/>
</dbReference>
<dbReference type="Proteomes" id="UP001231189">
    <property type="component" value="Unassembled WGS sequence"/>
</dbReference>
<evidence type="ECO:0000256" key="7">
    <source>
        <dbReference type="ARBA" id="ARBA00023316"/>
    </source>
</evidence>
<organism evidence="11 12">
    <name type="scientific">Lolium multiflorum</name>
    <name type="common">Italian ryegrass</name>
    <name type="synonym">Lolium perenne subsp. multiflorum</name>
    <dbReference type="NCBI Taxonomy" id="4521"/>
    <lineage>
        <taxon>Eukaryota</taxon>
        <taxon>Viridiplantae</taxon>
        <taxon>Streptophyta</taxon>
        <taxon>Embryophyta</taxon>
        <taxon>Tracheophyta</taxon>
        <taxon>Spermatophyta</taxon>
        <taxon>Magnoliopsida</taxon>
        <taxon>Liliopsida</taxon>
        <taxon>Poales</taxon>
        <taxon>Poaceae</taxon>
        <taxon>BOP clade</taxon>
        <taxon>Pooideae</taxon>
        <taxon>Poodae</taxon>
        <taxon>Poeae</taxon>
        <taxon>Poeae Chloroplast Group 2 (Poeae type)</taxon>
        <taxon>Loliodinae</taxon>
        <taxon>Loliinae</taxon>
        <taxon>Lolium</taxon>
    </lineage>
</organism>
<evidence type="ECO:0000256" key="1">
    <source>
        <dbReference type="ARBA" id="ARBA00004191"/>
    </source>
</evidence>
<dbReference type="GO" id="GO:0004650">
    <property type="term" value="F:polygalacturonase activity"/>
    <property type="evidence" value="ECO:0007669"/>
    <property type="project" value="InterPro"/>
</dbReference>
<keyword evidence="6 9" id="KW-0326">Glycosidase</keyword>
<proteinExistence type="inferred from homology"/>
<accession>A0AAD8SUU7</accession>
<keyword evidence="12" id="KW-1185">Reference proteome</keyword>
<dbReference type="Gene3D" id="2.160.20.10">
    <property type="entry name" value="Single-stranded right-handed beta-helix, Pectin lyase-like"/>
    <property type="match status" value="1"/>
</dbReference>
<evidence type="ECO:0000313" key="12">
    <source>
        <dbReference type="Proteomes" id="UP001231189"/>
    </source>
</evidence>
<keyword evidence="10" id="KW-0472">Membrane</keyword>
<evidence type="ECO:0000256" key="3">
    <source>
        <dbReference type="ARBA" id="ARBA00022512"/>
    </source>
</evidence>
<dbReference type="InterPro" id="IPR000743">
    <property type="entry name" value="Glyco_hydro_28"/>
</dbReference>
<feature type="active site" evidence="8">
    <location>
        <position position="333"/>
    </location>
</feature>
<dbReference type="PANTHER" id="PTHR31375">
    <property type="match status" value="1"/>
</dbReference>
<gene>
    <name evidence="11" type="ORF">QYE76_052343</name>
</gene>
<keyword evidence="10" id="KW-0812">Transmembrane</keyword>
<keyword evidence="3" id="KW-0134">Cell wall</keyword>
<evidence type="ECO:0000256" key="5">
    <source>
        <dbReference type="ARBA" id="ARBA00022801"/>
    </source>
</evidence>
<comment type="subcellular location">
    <subcellularLocation>
        <location evidence="1">Secreted</location>
        <location evidence="1">Cell wall</location>
    </subcellularLocation>
</comment>
<keyword evidence="7" id="KW-0961">Cell wall biogenesis/degradation</keyword>
<evidence type="ECO:0000256" key="8">
    <source>
        <dbReference type="PROSITE-ProRule" id="PRU10052"/>
    </source>
</evidence>
<comment type="similarity">
    <text evidence="2 9">Belongs to the glycosyl hydrolase 28 family.</text>
</comment>
<name>A0AAD8SUU7_LOLMU</name>
<dbReference type="SUPFAM" id="SSF51126">
    <property type="entry name" value="Pectin lyase-like"/>
    <property type="match status" value="1"/>
</dbReference>
<dbReference type="EMBL" id="JAUUTY010000003">
    <property type="protein sequence ID" value="KAK1664184.1"/>
    <property type="molecule type" value="Genomic_DNA"/>
</dbReference>
<evidence type="ECO:0008006" key="13">
    <source>
        <dbReference type="Google" id="ProtNLM"/>
    </source>
</evidence>
<sequence length="403" mass="44301">MDFPLDLLSRYSLRPELLGVAVSFTKRPLYFFRQTADFSVVSPAPHSPAAPPRHHFLARAACPALPSSAALLPPRLPAFLPPSSTNRNLARREIKDEGDPFPPSSSLCRLRRPCSWTAGPIQRIEASGRGAEGRWNSEEEFQMQLAMALSTSNSDLVGDRDGDQIRDAKLMSLGAGDHRFRAAGRDNGHTAELLSRRYWVSVADASFQNRFAPNVEQWNLTQSASLILSFEQRCVPGPTALFFRSCSHLVVDDLEVRDSMQMHVVIAYCWKVLVSRLFVTAPGWSPNTDGIHVSNSREVSIIDSTITTGDDCISIVSGSEFVRATGIFCGPGHGISIGSLGANKSRAHVSDVLVEKATLVGTTSFISAIYHFYPYHCSVPLSIISFIRYSFAIAVLLIYAIWT</sequence>
<evidence type="ECO:0000256" key="2">
    <source>
        <dbReference type="ARBA" id="ARBA00008834"/>
    </source>
</evidence>
<dbReference type="AlphaFoldDB" id="A0AAD8SUU7"/>